<dbReference type="Proteomes" id="UP001142175">
    <property type="component" value="Unassembled WGS sequence"/>
</dbReference>
<gene>
    <name evidence="3" type="ORF">NU887_04850</name>
</gene>
<evidence type="ECO:0000313" key="4">
    <source>
        <dbReference type="Proteomes" id="UP001142175"/>
    </source>
</evidence>
<reference evidence="3" key="1">
    <citation type="submission" date="2022-08" db="EMBL/GenBank/DDBJ databases">
        <authorList>
            <person name="Zhang D."/>
        </authorList>
    </citation>
    <scope>NUCLEOTIDE SEQUENCE</scope>
    <source>
        <strain evidence="3">XJ19-11</strain>
    </source>
</reference>
<proteinExistence type="predicted"/>
<dbReference type="PANTHER" id="PTHR47572">
    <property type="entry name" value="LIPOPROTEIN-RELATED"/>
    <property type="match status" value="1"/>
</dbReference>
<dbReference type="PANTHER" id="PTHR47572:SF4">
    <property type="entry name" value="LACTONASE DRP35"/>
    <property type="match status" value="1"/>
</dbReference>
<sequence length="334" mass="36638">MKYSIVFSFFILIAISCTQPKNTMKANSSIEILDEAALSLINPDAQIEVISQGYAWTEGPLWLEKEQKLLFSDIPNNSIFQIDAKGETSLYLKPSGYTGDAARGGETGSNALILDPQGNLVLCQHGDRRMAKMNAPLDQPKADFVSIVDNYQGKRLNSPNDAIYDKAGNLYFTDPPYGLEFNVDDPAKELDFQGIYCLKTDGELLLVDSISRPNGITFSPDQSKLIVANSDPEHAVWYQYDIVTPGVVENKKLFFEATSYVGKEGYNGLPDGMKMHSSGNLFATGPGGVWLFDENGKALARIATGEATSNCAFSSDEKTLYITADNYVLKMGLK</sequence>
<evidence type="ECO:0000313" key="3">
    <source>
        <dbReference type="EMBL" id="MCR9014351.1"/>
    </source>
</evidence>
<dbReference type="InterPro" id="IPR051262">
    <property type="entry name" value="SMP-30/CGR1_Lactonase"/>
</dbReference>
<dbReference type="InterPro" id="IPR013658">
    <property type="entry name" value="SGL"/>
</dbReference>
<dbReference type="GO" id="GO:0016787">
    <property type="term" value="F:hydrolase activity"/>
    <property type="evidence" value="ECO:0007669"/>
    <property type="project" value="UniProtKB-KW"/>
</dbReference>
<dbReference type="EMBL" id="JANSUY010000002">
    <property type="protein sequence ID" value="MCR9014351.1"/>
    <property type="molecule type" value="Genomic_DNA"/>
</dbReference>
<evidence type="ECO:0000259" key="2">
    <source>
        <dbReference type="Pfam" id="PF08450"/>
    </source>
</evidence>
<dbReference type="AlphaFoldDB" id="A0A9X2P2G1"/>
<evidence type="ECO:0000256" key="1">
    <source>
        <dbReference type="ARBA" id="ARBA00022801"/>
    </source>
</evidence>
<dbReference type="PROSITE" id="PS51257">
    <property type="entry name" value="PROKAR_LIPOPROTEIN"/>
    <property type="match status" value="1"/>
</dbReference>
<dbReference type="RefSeq" id="WP_258422232.1">
    <property type="nucleotide sequence ID" value="NZ_JANSUY010000002.1"/>
</dbReference>
<dbReference type="InterPro" id="IPR011042">
    <property type="entry name" value="6-blade_b-propeller_TolB-like"/>
</dbReference>
<comment type="caution">
    <text evidence="3">The sequence shown here is derived from an EMBL/GenBank/DDBJ whole genome shotgun (WGS) entry which is preliminary data.</text>
</comment>
<accession>A0A9X2P2G1</accession>
<dbReference type="SUPFAM" id="SSF63829">
    <property type="entry name" value="Calcium-dependent phosphotriesterase"/>
    <property type="match status" value="1"/>
</dbReference>
<organism evidence="3 4">
    <name type="scientific">Aquiflexum gelatinilyticum</name>
    <dbReference type="NCBI Taxonomy" id="2961943"/>
    <lineage>
        <taxon>Bacteria</taxon>
        <taxon>Pseudomonadati</taxon>
        <taxon>Bacteroidota</taxon>
        <taxon>Cytophagia</taxon>
        <taxon>Cytophagales</taxon>
        <taxon>Cyclobacteriaceae</taxon>
        <taxon>Aquiflexum</taxon>
    </lineage>
</organism>
<dbReference type="Gene3D" id="2.120.10.30">
    <property type="entry name" value="TolB, C-terminal domain"/>
    <property type="match status" value="1"/>
</dbReference>
<name>A0A9X2P2G1_9BACT</name>
<keyword evidence="1" id="KW-0378">Hydrolase</keyword>
<keyword evidence="4" id="KW-1185">Reference proteome</keyword>
<dbReference type="Pfam" id="PF08450">
    <property type="entry name" value="SGL"/>
    <property type="match status" value="1"/>
</dbReference>
<protein>
    <submittedName>
        <fullName evidence="3">SMP-30/gluconolactonase/LRE family protein</fullName>
    </submittedName>
</protein>
<feature type="domain" description="SMP-30/Gluconolactonase/LRE-like region" evidence="2">
    <location>
        <begin position="56"/>
        <end position="324"/>
    </location>
</feature>